<reference evidence="2 3" key="1">
    <citation type="submission" date="2020-08" db="EMBL/GenBank/DDBJ databases">
        <title>Studying the diversity of plant-associated saprophytic bacteria and their role in host health and plant-pathogen interactions.</title>
        <authorList>
            <person name="Potnis N."/>
        </authorList>
    </citation>
    <scope>NUCLEOTIDE SEQUENCE [LARGE SCALE GENOMIC DNA]</scope>
    <source>
        <strain evidence="2 3">CFBP 7922</strain>
    </source>
</reference>
<evidence type="ECO:0000256" key="1">
    <source>
        <dbReference type="SAM" id="SignalP"/>
    </source>
</evidence>
<proteinExistence type="predicted"/>
<sequence length="158" mass="16659">MRTKKNQLKYLCVVAGVLLSGPALAQSGGCCAGGVGASATTGLGERSPAAAANLTLDPAWPIYEFQRDGVTYLQINDASGGVRAVVARIDNAMWVLPMGKDADRVSVPSANTLWGNPTSAATAAEPGPNARTIYRTTHFTVQVERQANEERWKVSPSQ</sequence>
<comment type="caution">
    <text evidence="2">The sequence shown here is derived from an EMBL/GenBank/DDBJ whole genome shotgun (WGS) entry which is preliminary data.</text>
</comment>
<feature type="chain" id="PRO_5043800586" description="Secreted protein" evidence="1">
    <location>
        <begin position="26"/>
        <end position="158"/>
    </location>
</feature>
<feature type="signal peptide" evidence="1">
    <location>
        <begin position="1"/>
        <end position="25"/>
    </location>
</feature>
<dbReference type="EMBL" id="JACHNL010000003">
    <property type="protein sequence ID" value="MBB4723225.1"/>
    <property type="molecule type" value="Genomic_DNA"/>
</dbReference>
<name>A0AAW3U2E8_XANEU</name>
<evidence type="ECO:0000313" key="2">
    <source>
        <dbReference type="EMBL" id="MBB4723225.1"/>
    </source>
</evidence>
<accession>A0AAW3U2E8</accession>
<keyword evidence="1" id="KW-0732">Signal</keyword>
<dbReference type="Proteomes" id="UP000576603">
    <property type="component" value="Unassembled WGS sequence"/>
</dbReference>
<protein>
    <recommendedName>
        <fullName evidence="4">Secreted protein</fullName>
    </recommendedName>
</protein>
<gene>
    <name evidence="2" type="ORF">FHY32_001562</name>
</gene>
<evidence type="ECO:0000313" key="3">
    <source>
        <dbReference type="Proteomes" id="UP000576603"/>
    </source>
</evidence>
<dbReference type="AlphaFoldDB" id="A0AAW3U2E8"/>
<evidence type="ECO:0008006" key="4">
    <source>
        <dbReference type="Google" id="ProtNLM"/>
    </source>
</evidence>
<organism evidence="2 3">
    <name type="scientific">Xanthomonas euvesicatoria</name>
    <dbReference type="NCBI Taxonomy" id="456327"/>
    <lineage>
        <taxon>Bacteria</taxon>
        <taxon>Pseudomonadati</taxon>
        <taxon>Pseudomonadota</taxon>
        <taxon>Gammaproteobacteria</taxon>
        <taxon>Lysobacterales</taxon>
        <taxon>Lysobacteraceae</taxon>
        <taxon>Xanthomonas</taxon>
    </lineage>
</organism>